<dbReference type="EMBL" id="CP011367">
    <property type="protein sequence ID" value="AKJ94990.1"/>
    <property type="molecule type" value="Genomic_DNA"/>
</dbReference>
<evidence type="ECO:0000256" key="7">
    <source>
        <dbReference type="RuleBase" id="RU362074"/>
    </source>
</evidence>
<evidence type="ECO:0000256" key="3">
    <source>
        <dbReference type="ARBA" id="ARBA00022475"/>
    </source>
</evidence>
<comment type="subcellular location">
    <subcellularLocation>
        <location evidence="7">Cell membrane</location>
        <topology evidence="7">Peripheral membrane protein</topology>
        <orientation evidence="7">Cytoplasmic side</orientation>
    </subcellularLocation>
    <subcellularLocation>
        <location evidence="7">Bacterial flagellum basal body</location>
    </subcellularLocation>
</comment>
<protein>
    <recommendedName>
        <fullName evidence="2 7">Flagellar motor switch protein FliN</fullName>
    </recommendedName>
</protein>
<feature type="compositionally biased region" description="Acidic residues" evidence="8">
    <location>
        <begin position="48"/>
        <end position="60"/>
    </location>
</feature>
<dbReference type="GO" id="GO:0005886">
    <property type="term" value="C:plasma membrane"/>
    <property type="evidence" value="ECO:0007669"/>
    <property type="project" value="UniProtKB-SubCell"/>
</dbReference>
<dbReference type="SUPFAM" id="SSF101801">
    <property type="entry name" value="Surface presentation of antigens (SPOA)"/>
    <property type="match status" value="1"/>
</dbReference>
<feature type="compositionally biased region" description="Basic and acidic residues" evidence="8">
    <location>
        <begin position="84"/>
        <end position="95"/>
    </location>
</feature>
<dbReference type="InterPro" id="IPR051469">
    <property type="entry name" value="FliN/MopA/SpaO"/>
</dbReference>
<keyword evidence="6 7" id="KW-0472">Membrane</keyword>
<dbReference type="GO" id="GO:0006935">
    <property type="term" value="P:chemotaxis"/>
    <property type="evidence" value="ECO:0007669"/>
    <property type="project" value="UniProtKB-KW"/>
</dbReference>
<dbReference type="AlphaFoldDB" id="A0A0G3G199"/>
<dbReference type="OrthoDB" id="9773459at2"/>
<dbReference type="Pfam" id="PF01052">
    <property type="entry name" value="FliMN_C"/>
    <property type="match status" value="1"/>
</dbReference>
<feature type="compositionally biased region" description="Low complexity" evidence="8">
    <location>
        <begin position="33"/>
        <end position="45"/>
    </location>
</feature>
<keyword evidence="10" id="KW-0282">Flagellum</keyword>
<dbReference type="GO" id="GO:0009425">
    <property type="term" value="C:bacterial-type flagellum basal body"/>
    <property type="evidence" value="ECO:0007669"/>
    <property type="project" value="UniProtKB-SubCell"/>
</dbReference>
<evidence type="ECO:0000256" key="6">
    <source>
        <dbReference type="ARBA" id="ARBA00023136"/>
    </source>
</evidence>
<dbReference type="RefSeq" id="WP_019562463.1">
    <property type="nucleotide sequence ID" value="NZ_CP011367.1"/>
</dbReference>
<dbReference type="FunFam" id="2.30.330.10:FF:000001">
    <property type="entry name" value="Flagellar motor switch protein FliN"/>
    <property type="match status" value="1"/>
</dbReference>
<dbReference type="Proteomes" id="UP000064201">
    <property type="component" value="Chromosome"/>
</dbReference>
<dbReference type="KEGG" id="tvr:TVD_06290"/>
<comment type="function">
    <text evidence="7">FliN is one of three proteins (FliG, FliN, FliM) that form the rotor-mounted switch complex (C ring), located at the base of the basal body. This complex interacts with the CheY and CheZ chemotaxis proteins, in addition to contacting components of the motor that determine the direction of flagellar rotation.</text>
</comment>
<gene>
    <name evidence="10" type="ORF">TVD_06290</name>
</gene>
<comment type="similarity">
    <text evidence="1 7">Belongs to the FliN/MopA/SpaO family.</text>
</comment>
<evidence type="ECO:0000256" key="5">
    <source>
        <dbReference type="ARBA" id="ARBA00022779"/>
    </source>
</evidence>
<dbReference type="InterPro" id="IPR012826">
    <property type="entry name" value="FliN"/>
</dbReference>
<keyword evidence="4 7" id="KW-0145">Chemotaxis</keyword>
<evidence type="ECO:0000256" key="1">
    <source>
        <dbReference type="ARBA" id="ARBA00009226"/>
    </source>
</evidence>
<evidence type="ECO:0000256" key="2">
    <source>
        <dbReference type="ARBA" id="ARBA00021897"/>
    </source>
</evidence>
<dbReference type="InterPro" id="IPR001543">
    <property type="entry name" value="FliN-like_C"/>
</dbReference>
<dbReference type="GO" id="GO:0003774">
    <property type="term" value="F:cytoskeletal motor activity"/>
    <property type="evidence" value="ECO:0007669"/>
    <property type="project" value="UniProtKB-UniRule"/>
</dbReference>
<feature type="region of interest" description="Disordered" evidence="8">
    <location>
        <begin position="1"/>
        <end position="108"/>
    </location>
</feature>
<name>A0A0G3G199_9GAMM</name>
<keyword evidence="7" id="KW-0975">Bacterial flagellum</keyword>
<dbReference type="PATRIC" id="fig|106634.4.peg.1286"/>
<dbReference type="InterPro" id="IPR001172">
    <property type="entry name" value="FliN_T3SS_HrcQb"/>
</dbReference>
<keyword evidence="3 7" id="KW-1003">Cell membrane</keyword>
<keyword evidence="5 7" id="KW-0283">Flagellar rotation</keyword>
<dbReference type="PANTHER" id="PTHR43484:SF1">
    <property type="entry name" value="FLAGELLAR MOTOR SWITCH PROTEIN FLIN"/>
    <property type="match status" value="1"/>
</dbReference>
<keyword evidence="10" id="KW-0966">Cell projection</keyword>
<dbReference type="PRINTS" id="PR00956">
    <property type="entry name" value="FLGMOTORFLIN"/>
</dbReference>
<dbReference type="GO" id="GO:0071973">
    <property type="term" value="P:bacterial-type flagellum-dependent cell motility"/>
    <property type="evidence" value="ECO:0007669"/>
    <property type="project" value="UniProtKB-UniRule"/>
</dbReference>
<organism evidence="10 11">
    <name type="scientific">Thioalkalivibrio versutus</name>
    <dbReference type="NCBI Taxonomy" id="106634"/>
    <lineage>
        <taxon>Bacteria</taxon>
        <taxon>Pseudomonadati</taxon>
        <taxon>Pseudomonadota</taxon>
        <taxon>Gammaproteobacteria</taxon>
        <taxon>Chromatiales</taxon>
        <taxon>Ectothiorhodospiraceae</taxon>
        <taxon>Thioalkalivibrio</taxon>
    </lineage>
</organism>
<proteinExistence type="inferred from homology"/>
<evidence type="ECO:0000256" key="8">
    <source>
        <dbReference type="SAM" id="MobiDB-lite"/>
    </source>
</evidence>
<reference evidence="10 11" key="1">
    <citation type="submission" date="2015-04" db="EMBL/GenBank/DDBJ databases">
        <title>Complete Sequence for the Genome of the Thioalkalivibrio versutus D301.</title>
        <authorList>
            <person name="Mu T."/>
            <person name="Zhou J."/>
            <person name="Xu X."/>
        </authorList>
    </citation>
    <scope>NUCLEOTIDE SEQUENCE [LARGE SCALE GENOMIC DNA]</scope>
    <source>
        <strain evidence="10 11">D301</strain>
    </source>
</reference>
<dbReference type="InterPro" id="IPR036429">
    <property type="entry name" value="SpoA-like_sf"/>
</dbReference>
<evidence type="ECO:0000259" key="9">
    <source>
        <dbReference type="Pfam" id="PF01052"/>
    </source>
</evidence>
<feature type="domain" description="Flagellar motor switch protein FliN-like C-terminal" evidence="9">
    <location>
        <begin position="122"/>
        <end position="192"/>
    </location>
</feature>
<evidence type="ECO:0000256" key="4">
    <source>
        <dbReference type="ARBA" id="ARBA00022500"/>
    </source>
</evidence>
<dbReference type="Gene3D" id="2.30.330.10">
    <property type="entry name" value="SpoA-like"/>
    <property type="match status" value="1"/>
</dbReference>
<keyword evidence="11" id="KW-1185">Reference proteome</keyword>
<dbReference type="PANTHER" id="PTHR43484">
    <property type="match status" value="1"/>
</dbReference>
<dbReference type="STRING" id="106634.TVD_06290"/>
<keyword evidence="10" id="KW-0969">Cilium</keyword>
<accession>A0A0G3G199</accession>
<evidence type="ECO:0000313" key="11">
    <source>
        <dbReference type="Proteomes" id="UP000064201"/>
    </source>
</evidence>
<dbReference type="NCBIfam" id="TIGR02480">
    <property type="entry name" value="fliN"/>
    <property type="match status" value="1"/>
</dbReference>
<evidence type="ECO:0000313" key="10">
    <source>
        <dbReference type="EMBL" id="AKJ94990.1"/>
    </source>
</evidence>
<sequence>MADTDDPKQDTPAVDEDTAGAETMADTEGGSDDQALADEWAAALAEQKDDDGEDAADPDELLNAAQGGAAAGGGDDATAAKPTPKSEKKERKHQPDSSAEALQPEQLSGVVQGDGEEMNLEMVLDVPVTIAMEIGRTRIPIRNLLQLNQGSVVELDRLAGEPLDVLVNGTLIAHGEVVVVNEKFGIRLTDVISPSERIRKLK</sequence>